<dbReference type="SUPFAM" id="SSF53901">
    <property type="entry name" value="Thiolase-like"/>
    <property type="match status" value="2"/>
</dbReference>
<dbReference type="InterPro" id="IPR055140">
    <property type="entry name" value="Thiolase_C_2"/>
</dbReference>
<proteinExistence type="predicted"/>
<comment type="caution">
    <text evidence="3">The sequence shown here is derived from an EMBL/GenBank/DDBJ whole genome shotgun (WGS) entry which is preliminary data.</text>
</comment>
<dbReference type="Proteomes" id="UP000318720">
    <property type="component" value="Unassembled WGS sequence"/>
</dbReference>
<dbReference type="EMBL" id="SPAZ01000057">
    <property type="protein sequence ID" value="TQE37548.1"/>
    <property type="molecule type" value="Genomic_DNA"/>
</dbReference>
<dbReference type="Gene3D" id="3.40.47.10">
    <property type="match status" value="1"/>
</dbReference>
<sequence>MTRLQDRTMPERRQVAIVGVGQTDFGALYANKDAHRDAYALGAQALRLALDDAGLRKDQVDGLLTARIHYEHGAHVLGIPSPRVINSLEGSGRMSGVAVQQAVALIETGQADVVACVYGNNGRSVKMTYGGAYTDSPTTRYDAMYGMTSPGAYVAMMYRRYAHEYGVPDGALAPIAINNRSNAALNPVAVMREEITEEQYLGSRYIADPLRLFDYCIINDGGVALILTTLDKARDLAKRPVRVAATAARGSVSNYYTSTDFFYSAAQDVARRVYTASGYGPQDMDCLQIYDNFTPTVLFSLEGFDHAPRGEAWKWASLDRIARDGEMPVNTAGGHTGESYMQGWGHHVEAVRQIRGEAGPRQVADCNVAQYICASPITTSHVLVGE</sequence>
<dbReference type="PANTHER" id="PTHR42870">
    <property type="entry name" value="ACETYL-COA C-ACETYLTRANSFERASE"/>
    <property type="match status" value="1"/>
</dbReference>
<organism evidence="3 4">
    <name type="scientific">Streptomyces ipomoeae</name>
    <dbReference type="NCBI Taxonomy" id="103232"/>
    <lineage>
        <taxon>Bacteria</taxon>
        <taxon>Bacillati</taxon>
        <taxon>Actinomycetota</taxon>
        <taxon>Actinomycetes</taxon>
        <taxon>Kitasatosporales</taxon>
        <taxon>Streptomycetaceae</taxon>
        <taxon>Streptomyces</taxon>
    </lineage>
</organism>
<dbReference type="Pfam" id="PF22691">
    <property type="entry name" value="Thiolase_C_1"/>
    <property type="match status" value="1"/>
</dbReference>
<name>A0AAE8W5C2_9ACTN</name>
<evidence type="ECO:0000259" key="1">
    <source>
        <dbReference type="Pfam" id="PF00108"/>
    </source>
</evidence>
<dbReference type="CDD" id="cd00829">
    <property type="entry name" value="SCP-x_thiolase"/>
    <property type="match status" value="1"/>
</dbReference>
<evidence type="ECO:0000259" key="2">
    <source>
        <dbReference type="Pfam" id="PF22691"/>
    </source>
</evidence>
<dbReference type="PIRSF" id="PIRSF000429">
    <property type="entry name" value="Ac-CoA_Ac_transf"/>
    <property type="match status" value="1"/>
</dbReference>
<dbReference type="PANTHER" id="PTHR42870:SF1">
    <property type="entry name" value="NON-SPECIFIC LIPID-TRANSFER PROTEIN-LIKE 2"/>
    <property type="match status" value="1"/>
</dbReference>
<protein>
    <submittedName>
        <fullName evidence="3">Thiolase family protein</fullName>
    </submittedName>
</protein>
<dbReference type="Pfam" id="PF00108">
    <property type="entry name" value="Thiolase_N"/>
    <property type="match status" value="1"/>
</dbReference>
<accession>A0AAE8W5C2</accession>
<evidence type="ECO:0000313" key="4">
    <source>
        <dbReference type="Proteomes" id="UP000318720"/>
    </source>
</evidence>
<dbReference type="GO" id="GO:0016747">
    <property type="term" value="F:acyltransferase activity, transferring groups other than amino-acyl groups"/>
    <property type="evidence" value="ECO:0007669"/>
    <property type="project" value="InterPro"/>
</dbReference>
<dbReference type="InterPro" id="IPR016039">
    <property type="entry name" value="Thiolase-like"/>
</dbReference>
<reference evidence="3 4" key="1">
    <citation type="submission" date="2019-03" db="EMBL/GenBank/DDBJ databases">
        <title>Comparative genomic analyses of the sweetpotato soil rot pathogen, Streptomyces ipomoeae.</title>
        <authorList>
            <person name="Ruschel Soares N."/>
            <person name="Badger J.H."/>
            <person name="Huguet-Tapia J.C."/>
            <person name="Clark C.A."/>
            <person name="Pettis G.S."/>
        </authorList>
    </citation>
    <scope>NUCLEOTIDE SEQUENCE [LARGE SCALE GENOMIC DNA]</scope>
    <source>
        <strain evidence="3 4">88-35</strain>
    </source>
</reference>
<feature type="domain" description="Thiolase C-terminal" evidence="2">
    <location>
        <begin position="255"/>
        <end position="370"/>
    </location>
</feature>
<feature type="domain" description="Thiolase N-terminal" evidence="1">
    <location>
        <begin position="15"/>
        <end position="229"/>
    </location>
</feature>
<dbReference type="InterPro" id="IPR002155">
    <property type="entry name" value="Thiolase"/>
</dbReference>
<dbReference type="AlphaFoldDB" id="A0AAE8W5C2"/>
<gene>
    <name evidence="3" type="ORF">Sipo8835_07435</name>
</gene>
<dbReference type="InterPro" id="IPR020616">
    <property type="entry name" value="Thiolase_N"/>
</dbReference>
<evidence type="ECO:0000313" key="3">
    <source>
        <dbReference type="EMBL" id="TQE37548.1"/>
    </source>
</evidence>